<proteinExistence type="predicted"/>
<sequence>MAFMMPVMKNEFDIYKGGRSRRISECSNGSACRSRKVSETRSECPSLSTSPGNEFMVGSPSHRGLQFQSQRNASRAFSRTSSRASQNSFATSPTKGSQGSSPPKPATNSGSQGSLNKFHMRLVDKLRKSLHNNVLEADAADDAAVLSTSTQNLLNQNIPASRISLKFRNQISSRGDLEDADVESLPPTSSSTTNRKHSRYRRTSAPSSTHSRRRGTAGSTTPTASVDDDGNGIASSSTGDIYSSLEVAGELHKIIMVKSKPPLPQPPLQRLPGTMTSPSYEGSTANNNGDGSSEQNPGKNSADRPKSRKMSFFRRLGRGQCSAPR</sequence>
<dbReference type="OrthoDB" id="6357957at2759"/>
<evidence type="ECO:0000313" key="3">
    <source>
        <dbReference type="Proteomes" id="UP000594454"/>
    </source>
</evidence>
<accession>A0A7R8UUQ9</accession>
<name>A0A7R8UUQ9_HERIL</name>
<feature type="compositionally biased region" description="Basic residues" evidence="1">
    <location>
        <begin position="306"/>
        <end position="317"/>
    </location>
</feature>
<feature type="compositionally biased region" description="Polar residues" evidence="1">
    <location>
        <begin position="274"/>
        <end position="299"/>
    </location>
</feature>
<organism evidence="2 3">
    <name type="scientific">Hermetia illucens</name>
    <name type="common">Black soldier fly</name>
    <dbReference type="NCBI Taxonomy" id="343691"/>
    <lineage>
        <taxon>Eukaryota</taxon>
        <taxon>Metazoa</taxon>
        <taxon>Ecdysozoa</taxon>
        <taxon>Arthropoda</taxon>
        <taxon>Hexapoda</taxon>
        <taxon>Insecta</taxon>
        <taxon>Pterygota</taxon>
        <taxon>Neoptera</taxon>
        <taxon>Endopterygota</taxon>
        <taxon>Diptera</taxon>
        <taxon>Brachycera</taxon>
        <taxon>Stratiomyomorpha</taxon>
        <taxon>Stratiomyidae</taxon>
        <taxon>Hermetiinae</taxon>
        <taxon>Hermetia</taxon>
    </lineage>
</organism>
<dbReference type="EMBL" id="LR899012">
    <property type="protein sequence ID" value="CAD7086953.1"/>
    <property type="molecule type" value="Genomic_DNA"/>
</dbReference>
<feature type="compositionally biased region" description="Polar residues" evidence="1">
    <location>
        <begin position="43"/>
        <end position="52"/>
    </location>
</feature>
<protein>
    <submittedName>
        <fullName evidence="2">Uncharacterized protein</fullName>
    </submittedName>
</protein>
<feature type="region of interest" description="Disordered" evidence="1">
    <location>
        <begin position="258"/>
        <end position="325"/>
    </location>
</feature>
<feature type="compositionally biased region" description="Polar residues" evidence="1">
    <location>
        <begin position="86"/>
        <end position="115"/>
    </location>
</feature>
<feature type="region of interest" description="Disordered" evidence="1">
    <location>
        <begin position="175"/>
        <end position="232"/>
    </location>
</feature>
<dbReference type="PANTHER" id="PTHR38338">
    <property type="entry name" value="AGAP013079-PA"/>
    <property type="match status" value="1"/>
</dbReference>
<evidence type="ECO:0000313" key="2">
    <source>
        <dbReference type="EMBL" id="CAD7086953.1"/>
    </source>
</evidence>
<reference evidence="2 3" key="1">
    <citation type="submission" date="2020-11" db="EMBL/GenBank/DDBJ databases">
        <authorList>
            <person name="Wallbank WR R."/>
            <person name="Pardo Diaz C."/>
            <person name="Kozak K."/>
            <person name="Martin S."/>
            <person name="Jiggins C."/>
            <person name="Moest M."/>
            <person name="Warren A I."/>
            <person name="Generalovic N T."/>
            <person name="Byers J.R.P. K."/>
            <person name="Montejo-Kovacevich G."/>
            <person name="Yen C E."/>
        </authorList>
    </citation>
    <scope>NUCLEOTIDE SEQUENCE [LARGE SCALE GENOMIC DNA]</scope>
</reference>
<gene>
    <name evidence="2" type="ORF">HERILL_LOCUS9689</name>
</gene>
<dbReference type="InParanoid" id="A0A7R8UUQ9"/>
<feature type="compositionally biased region" description="Low complexity" evidence="1">
    <location>
        <begin position="73"/>
        <end position="85"/>
    </location>
</feature>
<evidence type="ECO:0000256" key="1">
    <source>
        <dbReference type="SAM" id="MobiDB-lite"/>
    </source>
</evidence>
<feature type="region of interest" description="Disordered" evidence="1">
    <location>
        <begin position="23"/>
        <end position="115"/>
    </location>
</feature>
<dbReference type="AlphaFoldDB" id="A0A7R8UUQ9"/>
<keyword evidence="3" id="KW-1185">Reference proteome</keyword>
<dbReference type="PANTHER" id="PTHR38338:SF1">
    <property type="entry name" value="AGAP013079-PA"/>
    <property type="match status" value="1"/>
</dbReference>
<dbReference type="Proteomes" id="UP000594454">
    <property type="component" value="Chromosome 4"/>
</dbReference>